<dbReference type="PANTHER" id="PTHR11142:SF5">
    <property type="entry name" value="TRNA PSEUDOURIDINE(38_39) SYNTHASE"/>
    <property type="match status" value="1"/>
</dbReference>
<evidence type="ECO:0000259" key="5">
    <source>
        <dbReference type="Pfam" id="PF01416"/>
    </source>
</evidence>
<dbReference type="SUPFAM" id="SSF55120">
    <property type="entry name" value="Pseudouridine synthase"/>
    <property type="match status" value="1"/>
</dbReference>
<dbReference type="Proteomes" id="UP000053780">
    <property type="component" value="Unassembled WGS sequence"/>
</dbReference>
<dbReference type="GO" id="GO:0005737">
    <property type="term" value="C:cytoplasm"/>
    <property type="evidence" value="ECO:0007669"/>
    <property type="project" value="TreeGrafter"/>
</dbReference>
<protein>
    <recommendedName>
        <fullName evidence="4">tRNA pseudouridine synthase</fullName>
        <ecNumber evidence="4">5.4.99.12</ecNumber>
    </recommendedName>
</protein>
<dbReference type="HOGENOM" id="CLU_014673_4_0_1"/>
<dbReference type="GO" id="GO:0031119">
    <property type="term" value="P:tRNA pseudouridine synthesis"/>
    <property type="evidence" value="ECO:0007669"/>
    <property type="project" value="TreeGrafter"/>
</dbReference>
<feature type="domain" description="Pseudouridine synthase I TruA alpha/beta" evidence="5">
    <location>
        <begin position="183"/>
        <end position="241"/>
    </location>
</feature>
<comment type="similarity">
    <text evidence="1 4">Belongs to the tRNA pseudouridine synthase TruA family.</text>
</comment>
<comment type="catalytic activity">
    <reaction evidence="4">
        <text>uridine(38/39/40) in tRNA = pseudouridine(38/39/40) in tRNA</text>
        <dbReference type="Rhea" id="RHEA:22376"/>
        <dbReference type="Rhea" id="RHEA-COMP:10085"/>
        <dbReference type="Rhea" id="RHEA-COMP:10087"/>
        <dbReference type="ChEBI" id="CHEBI:65314"/>
        <dbReference type="ChEBI" id="CHEBI:65315"/>
        <dbReference type="EC" id="5.4.99.12"/>
    </reaction>
</comment>
<dbReference type="InterPro" id="IPR020095">
    <property type="entry name" value="PsdUridine_synth_TruA_C"/>
</dbReference>
<evidence type="ECO:0000256" key="4">
    <source>
        <dbReference type="RuleBase" id="RU003792"/>
    </source>
</evidence>
<keyword evidence="3 4" id="KW-0413">Isomerase</keyword>
<evidence type="ECO:0000256" key="1">
    <source>
        <dbReference type="ARBA" id="ARBA00009375"/>
    </source>
</evidence>
<evidence type="ECO:0000256" key="2">
    <source>
        <dbReference type="ARBA" id="ARBA00022694"/>
    </source>
</evidence>
<dbReference type="OrthoDB" id="25767at2759"/>
<name>T0MJQ1_9MICR</name>
<dbReference type="VEuPathDB" id="MicrosporidiaDB:NAPIS_ORF01249"/>
<dbReference type="EC" id="5.4.99.12" evidence="4"/>
<dbReference type="AlphaFoldDB" id="T0MJQ1"/>
<dbReference type="Gene3D" id="3.30.70.580">
    <property type="entry name" value="Pseudouridine synthase I, catalytic domain, N-terminal subdomain"/>
    <property type="match status" value="1"/>
</dbReference>
<dbReference type="InterPro" id="IPR020097">
    <property type="entry name" value="PsdUridine_synth_TruA_a/b_dom"/>
</dbReference>
<dbReference type="GO" id="GO:0160147">
    <property type="term" value="F:tRNA pseudouridine(38-40) synthase activity"/>
    <property type="evidence" value="ECO:0007669"/>
    <property type="project" value="UniProtKB-EC"/>
</dbReference>
<dbReference type="EMBL" id="KE647167">
    <property type="protein sequence ID" value="EQB61175.1"/>
    <property type="molecule type" value="Genomic_DNA"/>
</dbReference>
<organism evidence="6 7">
    <name type="scientific">Vairimorpha apis BRL 01</name>
    <dbReference type="NCBI Taxonomy" id="1037528"/>
    <lineage>
        <taxon>Eukaryota</taxon>
        <taxon>Fungi</taxon>
        <taxon>Fungi incertae sedis</taxon>
        <taxon>Microsporidia</taxon>
        <taxon>Nosematidae</taxon>
        <taxon>Vairimorpha</taxon>
    </lineage>
</organism>
<gene>
    <name evidence="6" type="ORF">NAPIS_ORF01249</name>
</gene>
<dbReference type="InterPro" id="IPR020094">
    <property type="entry name" value="TruA/RsuA/RluB/E/F_N"/>
</dbReference>
<dbReference type="GO" id="GO:0003723">
    <property type="term" value="F:RNA binding"/>
    <property type="evidence" value="ECO:0007669"/>
    <property type="project" value="InterPro"/>
</dbReference>
<dbReference type="Gene3D" id="3.30.70.660">
    <property type="entry name" value="Pseudouridine synthase I, catalytic domain, C-terminal subdomain"/>
    <property type="match status" value="1"/>
</dbReference>
<evidence type="ECO:0000256" key="3">
    <source>
        <dbReference type="ARBA" id="ARBA00023235"/>
    </source>
</evidence>
<sequence length="297" mass="35249">MKNVYLEHLKSLSKDQLISLLYKPYKNNKIYDFKSYRNVALKFCYHGKDYSGLAEFKFRDTIGNRIKNALLMSTLGDKIVYAGRTDAGVSAANMIGSCRVKSRLTSNTNRYEITDDDTDEFNYDLILNSYLPENIRILGWAPVEDEFSARFSCIQRIYRYYFFDEGYDFSNMNKMCKKIISLKNFYDFCKHSENIKNYNRTVDKCEIVKDNDLYYLDIRARSFLHNMVRKIFWVLDKIGRDESFSYSNVGISDPENLIFYEAIYPIKLNFLCKQKSNNIYQKIKIKNEILRQIYKEV</sequence>
<dbReference type="Pfam" id="PF01416">
    <property type="entry name" value="PseudoU_synth_1"/>
    <property type="match status" value="1"/>
</dbReference>
<dbReference type="PANTHER" id="PTHR11142">
    <property type="entry name" value="PSEUDOURIDYLATE SYNTHASE"/>
    <property type="match status" value="1"/>
</dbReference>
<dbReference type="GO" id="GO:1990481">
    <property type="term" value="P:mRNA pseudouridine synthesis"/>
    <property type="evidence" value="ECO:0007669"/>
    <property type="project" value="TreeGrafter"/>
</dbReference>
<accession>T0MJQ1</accession>
<keyword evidence="2 4" id="KW-0819">tRNA processing</keyword>
<keyword evidence="7" id="KW-1185">Reference proteome</keyword>
<reference evidence="6 7" key="1">
    <citation type="journal article" date="2013" name="BMC Genomics">
        <title>Genome sequencing and comparative genomics of honey bee microsporidia, Nosema apis reveal novel insights into host-parasite interactions.</title>
        <authorList>
            <person name="Chen Yp."/>
            <person name="Pettis J.S."/>
            <person name="Zhao Y."/>
            <person name="Liu X."/>
            <person name="Tallon L.J."/>
            <person name="Sadzewicz L.D."/>
            <person name="Li R."/>
            <person name="Zheng H."/>
            <person name="Huang S."/>
            <person name="Zhang X."/>
            <person name="Hamilton M.C."/>
            <person name="Pernal S.F."/>
            <person name="Melathopoulos A.P."/>
            <person name="Yan X."/>
            <person name="Evans J.D."/>
        </authorList>
    </citation>
    <scope>NUCLEOTIDE SEQUENCE [LARGE SCALE GENOMIC DNA]</scope>
    <source>
        <strain evidence="6 7">BRL 01</strain>
    </source>
</reference>
<evidence type="ECO:0000313" key="7">
    <source>
        <dbReference type="Proteomes" id="UP000053780"/>
    </source>
</evidence>
<evidence type="ECO:0000313" key="6">
    <source>
        <dbReference type="EMBL" id="EQB61175.1"/>
    </source>
</evidence>
<dbReference type="GO" id="GO:0005634">
    <property type="term" value="C:nucleus"/>
    <property type="evidence" value="ECO:0007669"/>
    <property type="project" value="TreeGrafter"/>
</dbReference>
<proteinExistence type="inferred from homology"/>
<dbReference type="InterPro" id="IPR020103">
    <property type="entry name" value="PsdUridine_synth_cat_dom_sf"/>
</dbReference>
<dbReference type="InterPro" id="IPR001406">
    <property type="entry name" value="PsdUridine_synth_TruA"/>
</dbReference>